<dbReference type="PANTHER" id="PTHR46268:SF15">
    <property type="entry name" value="UNIVERSAL STRESS PROTEIN HP_0031"/>
    <property type="match status" value="1"/>
</dbReference>
<dbReference type="InterPro" id="IPR006016">
    <property type="entry name" value="UspA"/>
</dbReference>
<feature type="domain" description="UspA" evidence="2">
    <location>
        <begin position="1"/>
        <end position="125"/>
    </location>
</feature>
<evidence type="ECO:0000259" key="2">
    <source>
        <dbReference type="Pfam" id="PF00582"/>
    </source>
</evidence>
<sequence>MTGPVLVATNLSARDDRAIDRAAMMAKLRGVELVAVHVVKPGSKRAQDMNAARAALQDVMPDGVEARLELPTGSAPLEIPRLADEIGAQLIVTGVARFNDIGDYFLGTTVDHLLRQALVPVLVVKRRAHGAYERMLAATDLSDTSAGAIRAAGELFPDPPIHVVHGWHVPFAGWQKALHVREDTEKEAKKALDEFLADAGLSPALKKRIKAETRDGGAERAVMDAIAAHHPDLLVLGTQGCGGFRNAALGSTASQLLSSAPCDALVVPPEC</sequence>
<dbReference type="CDD" id="cd00293">
    <property type="entry name" value="USP-like"/>
    <property type="match status" value="2"/>
</dbReference>
<dbReference type="Proteomes" id="UP000598997">
    <property type="component" value="Unassembled WGS sequence"/>
</dbReference>
<evidence type="ECO:0000313" key="3">
    <source>
        <dbReference type="EMBL" id="GGD32404.1"/>
    </source>
</evidence>
<comment type="caution">
    <text evidence="3">The sequence shown here is derived from an EMBL/GenBank/DDBJ whole genome shotgun (WGS) entry which is preliminary data.</text>
</comment>
<dbReference type="Gene3D" id="3.40.50.620">
    <property type="entry name" value="HUPs"/>
    <property type="match status" value="2"/>
</dbReference>
<dbReference type="SUPFAM" id="SSF52402">
    <property type="entry name" value="Adenine nucleotide alpha hydrolases-like"/>
    <property type="match status" value="2"/>
</dbReference>
<reference evidence="3 4" key="1">
    <citation type="journal article" date="2014" name="Int. J. Syst. Evol. Microbiol.">
        <title>Complete genome sequence of Corynebacterium casei LMG S-19264T (=DSM 44701T), isolated from a smear-ripened cheese.</title>
        <authorList>
            <consortium name="US DOE Joint Genome Institute (JGI-PGF)"/>
            <person name="Walter F."/>
            <person name="Albersmeier A."/>
            <person name="Kalinowski J."/>
            <person name="Ruckert C."/>
        </authorList>
    </citation>
    <scope>NUCLEOTIDE SEQUENCE [LARGE SCALE GENOMIC DNA]</scope>
    <source>
        <strain evidence="3 4">CGMCC 1.15358</strain>
    </source>
</reference>
<dbReference type="Pfam" id="PF00582">
    <property type="entry name" value="Usp"/>
    <property type="match status" value="2"/>
</dbReference>
<dbReference type="InterPro" id="IPR006015">
    <property type="entry name" value="Universal_stress_UspA"/>
</dbReference>
<accession>A0A916Y615</accession>
<evidence type="ECO:0000313" key="4">
    <source>
        <dbReference type="Proteomes" id="UP000598997"/>
    </source>
</evidence>
<keyword evidence="4" id="KW-1185">Reference proteome</keyword>
<gene>
    <name evidence="3" type="ORF">GCM10010989_03050</name>
</gene>
<dbReference type="PRINTS" id="PR01438">
    <property type="entry name" value="UNVRSLSTRESS"/>
</dbReference>
<protein>
    <submittedName>
        <fullName evidence="3">Universal stress protein</fullName>
    </submittedName>
</protein>
<organism evidence="3 4">
    <name type="scientific">Croceicoccus pelagius</name>
    <dbReference type="NCBI Taxonomy" id="1703341"/>
    <lineage>
        <taxon>Bacteria</taxon>
        <taxon>Pseudomonadati</taxon>
        <taxon>Pseudomonadota</taxon>
        <taxon>Alphaproteobacteria</taxon>
        <taxon>Sphingomonadales</taxon>
        <taxon>Erythrobacteraceae</taxon>
        <taxon>Croceicoccus</taxon>
    </lineage>
</organism>
<dbReference type="PANTHER" id="PTHR46268">
    <property type="entry name" value="STRESS RESPONSE PROTEIN NHAX"/>
    <property type="match status" value="1"/>
</dbReference>
<dbReference type="AlphaFoldDB" id="A0A916Y615"/>
<dbReference type="InterPro" id="IPR014729">
    <property type="entry name" value="Rossmann-like_a/b/a_fold"/>
</dbReference>
<proteinExistence type="inferred from homology"/>
<evidence type="ECO:0000256" key="1">
    <source>
        <dbReference type="ARBA" id="ARBA00008791"/>
    </source>
</evidence>
<feature type="domain" description="UspA" evidence="2">
    <location>
        <begin position="132"/>
        <end position="268"/>
    </location>
</feature>
<dbReference type="OrthoDB" id="5564966at2"/>
<dbReference type="EMBL" id="BMIO01000001">
    <property type="protein sequence ID" value="GGD32404.1"/>
    <property type="molecule type" value="Genomic_DNA"/>
</dbReference>
<name>A0A916Y615_9SPHN</name>
<dbReference type="RefSeq" id="WP_066765562.1">
    <property type="nucleotide sequence ID" value="NZ_BMIO01000001.1"/>
</dbReference>
<comment type="similarity">
    <text evidence="1">Belongs to the universal stress protein A family.</text>
</comment>